<dbReference type="Proteomes" id="UP000618931">
    <property type="component" value="Unassembled WGS sequence"/>
</dbReference>
<evidence type="ECO:0000313" key="2">
    <source>
        <dbReference type="Proteomes" id="UP000618931"/>
    </source>
</evidence>
<keyword evidence="2" id="KW-1185">Reference proteome</keyword>
<dbReference type="Pfam" id="PF12840">
    <property type="entry name" value="HTH_20"/>
    <property type="match status" value="1"/>
</dbReference>
<organism evidence="1 2">
    <name type="scientific">Hymenobacter ruricola</name>
    <dbReference type="NCBI Taxonomy" id="2791023"/>
    <lineage>
        <taxon>Bacteria</taxon>
        <taxon>Pseudomonadati</taxon>
        <taxon>Bacteroidota</taxon>
        <taxon>Cytophagia</taxon>
        <taxon>Cytophagales</taxon>
        <taxon>Hymenobacteraceae</taxon>
        <taxon>Hymenobacter</taxon>
    </lineage>
</organism>
<dbReference type="CDD" id="cd00090">
    <property type="entry name" value="HTH_ARSR"/>
    <property type="match status" value="1"/>
</dbReference>
<dbReference type="InterPro" id="IPR036390">
    <property type="entry name" value="WH_DNA-bd_sf"/>
</dbReference>
<comment type="caution">
    <text evidence="1">The sequence shown here is derived from an EMBL/GenBank/DDBJ whole genome shotgun (WGS) entry which is preliminary data.</text>
</comment>
<name>A0ABS0HY35_9BACT</name>
<dbReference type="RefSeq" id="WP_196291081.1">
    <property type="nucleotide sequence ID" value="NZ_JADQDM010000001.1"/>
</dbReference>
<evidence type="ECO:0000313" key="1">
    <source>
        <dbReference type="EMBL" id="MBF9219612.1"/>
    </source>
</evidence>
<dbReference type="InterPro" id="IPR036388">
    <property type="entry name" value="WH-like_DNA-bd_sf"/>
</dbReference>
<dbReference type="InterPro" id="IPR011991">
    <property type="entry name" value="ArsR-like_HTH"/>
</dbReference>
<proteinExistence type="predicted"/>
<sequence length="147" mass="16131">MPTPPVAEDPEPAATSETALLAAFERRVLARDEPVPVPMDAGSLRARIRAGLAGRLPQPGRQRDRRRLRRMAYLCHQFLAVPTLFSTAPELAAALDLSPSGLTRTWRELREAGLVELVPAGTRRCYRLSRAGEDWLLAVVKGETPPA</sequence>
<dbReference type="Gene3D" id="1.10.10.10">
    <property type="entry name" value="Winged helix-like DNA-binding domain superfamily/Winged helix DNA-binding domain"/>
    <property type="match status" value="1"/>
</dbReference>
<gene>
    <name evidence="1" type="ORF">I2H31_00735</name>
</gene>
<reference evidence="1 2" key="1">
    <citation type="submission" date="2020-11" db="EMBL/GenBank/DDBJ databases">
        <authorList>
            <person name="Kim M.K."/>
        </authorList>
    </citation>
    <scope>NUCLEOTIDE SEQUENCE [LARGE SCALE GENOMIC DNA]</scope>
    <source>
        <strain evidence="1 2">BT662</strain>
    </source>
</reference>
<accession>A0ABS0HY35</accession>
<dbReference type="EMBL" id="JADQDM010000001">
    <property type="protein sequence ID" value="MBF9219612.1"/>
    <property type="molecule type" value="Genomic_DNA"/>
</dbReference>
<dbReference type="SUPFAM" id="SSF46785">
    <property type="entry name" value="Winged helix' DNA-binding domain"/>
    <property type="match status" value="1"/>
</dbReference>
<protein>
    <submittedName>
        <fullName evidence="1">Winged helix-turn-helix transcriptional regulator</fullName>
    </submittedName>
</protein>